<dbReference type="AlphaFoldDB" id="A0AA39QIV4"/>
<name>A0AA39QIV4_9AGAR</name>
<evidence type="ECO:0000313" key="2">
    <source>
        <dbReference type="Proteomes" id="UP001175228"/>
    </source>
</evidence>
<accession>A0AA39QIV4</accession>
<sequence>LQLLKRGGQAYNVTGPEGTKPGELAVLCPSCPRPGINLPSDWDQVPPHLK</sequence>
<evidence type="ECO:0000313" key="1">
    <source>
        <dbReference type="EMBL" id="KAK0503752.1"/>
    </source>
</evidence>
<feature type="non-terminal residue" evidence="1">
    <location>
        <position position="1"/>
    </location>
</feature>
<proteinExistence type="predicted"/>
<reference evidence="1" key="1">
    <citation type="submission" date="2023-06" db="EMBL/GenBank/DDBJ databases">
        <authorList>
            <consortium name="Lawrence Berkeley National Laboratory"/>
            <person name="Ahrendt S."/>
            <person name="Sahu N."/>
            <person name="Indic B."/>
            <person name="Wong-Bajracharya J."/>
            <person name="Merenyi Z."/>
            <person name="Ke H.-M."/>
            <person name="Monk M."/>
            <person name="Kocsube S."/>
            <person name="Drula E."/>
            <person name="Lipzen A."/>
            <person name="Balint B."/>
            <person name="Henrissat B."/>
            <person name="Andreopoulos B."/>
            <person name="Martin F.M."/>
            <person name="Harder C.B."/>
            <person name="Rigling D."/>
            <person name="Ford K.L."/>
            <person name="Foster G.D."/>
            <person name="Pangilinan J."/>
            <person name="Papanicolaou A."/>
            <person name="Barry K."/>
            <person name="LaButti K."/>
            <person name="Viragh M."/>
            <person name="Koriabine M."/>
            <person name="Yan M."/>
            <person name="Riley R."/>
            <person name="Champramary S."/>
            <person name="Plett K.L."/>
            <person name="Tsai I.J."/>
            <person name="Slot J."/>
            <person name="Sipos G."/>
            <person name="Plett J."/>
            <person name="Nagy L.G."/>
            <person name="Grigoriev I.V."/>
        </authorList>
    </citation>
    <scope>NUCLEOTIDE SEQUENCE</scope>
    <source>
        <strain evidence="1">HWK02</strain>
    </source>
</reference>
<keyword evidence="2" id="KW-1185">Reference proteome</keyword>
<dbReference type="Proteomes" id="UP001175228">
    <property type="component" value="Unassembled WGS sequence"/>
</dbReference>
<organism evidence="1 2">
    <name type="scientific">Armillaria luteobubalina</name>
    <dbReference type="NCBI Taxonomy" id="153913"/>
    <lineage>
        <taxon>Eukaryota</taxon>
        <taxon>Fungi</taxon>
        <taxon>Dikarya</taxon>
        <taxon>Basidiomycota</taxon>
        <taxon>Agaricomycotina</taxon>
        <taxon>Agaricomycetes</taxon>
        <taxon>Agaricomycetidae</taxon>
        <taxon>Agaricales</taxon>
        <taxon>Marasmiineae</taxon>
        <taxon>Physalacriaceae</taxon>
        <taxon>Armillaria</taxon>
    </lineage>
</organism>
<comment type="caution">
    <text evidence="1">The sequence shown here is derived from an EMBL/GenBank/DDBJ whole genome shotgun (WGS) entry which is preliminary data.</text>
</comment>
<dbReference type="EMBL" id="JAUEPU010000003">
    <property type="protein sequence ID" value="KAK0503752.1"/>
    <property type="molecule type" value="Genomic_DNA"/>
</dbReference>
<protein>
    <submittedName>
        <fullName evidence="1">Uncharacterized protein</fullName>
    </submittedName>
</protein>
<gene>
    <name evidence="1" type="ORF">EDD18DRAFT_1063258</name>
</gene>